<name>A0AA96FDA1_9MICO</name>
<gene>
    <name evidence="1" type="ORF">RN607_08580</name>
</gene>
<evidence type="ECO:0000313" key="1">
    <source>
        <dbReference type="EMBL" id="WNM26255.1"/>
    </source>
</evidence>
<dbReference type="KEGG" id="dcp:RN607_08580"/>
<dbReference type="Pfam" id="PF11248">
    <property type="entry name" value="DUF3046"/>
    <property type="match status" value="1"/>
</dbReference>
<accession>A0AA96FDA1</accession>
<protein>
    <submittedName>
        <fullName evidence="1">DUF3046 domain-containing protein</fullName>
    </submittedName>
</protein>
<proteinExistence type="predicted"/>
<dbReference type="Proteomes" id="UP001303408">
    <property type="component" value="Chromosome"/>
</dbReference>
<dbReference type="RefSeq" id="WP_313541902.1">
    <property type="nucleotide sequence ID" value="NZ_CP134880.1"/>
</dbReference>
<reference evidence="1" key="1">
    <citation type="submission" date="2023-09" db="EMBL/GenBank/DDBJ databases">
        <title>Demequina sp. a novel bacteria isolated from Capsicum annuum.</title>
        <authorList>
            <person name="Humaira Z."/>
            <person name="Lee J."/>
            <person name="Cho D."/>
        </authorList>
    </citation>
    <scope>NUCLEOTIDE SEQUENCE</scope>
    <source>
        <strain evidence="1">PMTSA13</strain>
    </source>
</reference>
<dbReference type="AlphaFoldDB" id="A0AA96FDA1"/>
<organism evidence="1">
    <name type="scientific">Demequina capsici</name>
    <dbReference type="NCBI Taxonomy" id="3075620"/>
    <lineage>
        <taxon>Bacteria</taxon>
        <taxon>Bacillati</taxon>
        <taxon>Actinomycetota</taxon>
        <taxon>Actinomycetes</taxon>
        <taxon>Micrococcales</taxon>
        <taxon>Demequinaceae</taxon>
        <taxon>Demequina</taxon>
    </lineage>
</organism>
<dbReference type="InterPro" id="IPR021408">
    <property type="entry name" value="DUF3046"/>
</dbReference>
<sequence>MRLSEFWLLINDVFGETYAPTLAQDHALTALGSRTCVQALDDGIAPRDVWHALCDELDVPLDRRDGGDRRRVVPPRRR</sequence>
<dbReference type="EMBL" id="CP134880">
    <property type="protein sequence ID" value="WNM26255.1"/>
    <property type="molecule type" value="Genomic_DNA"/>
</dbReference>